<organism evidence="2 3">
    <name type="scientific">[Clostridium] methylpentosum DSM 5476</name>
    <dbReference type="NCBI Taxonomy" id="537013"/>
    <lineage>
        <taxon>Bacteria</taxon>
        <taxon>Bacillati</taxon>
        <taxon>Bacillota</taxon>
        <taxon>Clostridia</taxon>
        <taxon>Eubacteriales</taxon>
        <taxon>Oscillospiraceae</taxon>
        <taxon>Oscillospiraceae incertae sedis</taxon>
    </lineage>
</organism>
<dbReference type="eggNOG" id="COG0635">
    <property type="taxonomic scope" value="Bacteria"/>
</dbReference>
<dbReference type="GO" id="GO:0006779">
    <property type="term" value="P:porphyrin-containing compound biosynthetic process"/>
    <property type="evidence" value="ECO:0007669"/>
    <property type="project" value="TreeGrafter"/>
</dbReference>
<reference evidence="2 3" key="1">
    <citation type="submission" date="2009-01" db="EMBL/GenBank/DDBJ databases">
        <authorList>
            <person name="Fulton L."/>
            <person name="Clifton S."/>
            <person name="Fulton B."/>
            <person name="Xu J."/>
            <person name="Minx P."/>
            <person name="Pepin K.H."/>
            <person name="Johnson M."/>
            <person name="Bhonagiri V."/>
            <person name="Nash W.E."/>
            <person name="Mardis E.R."/>
            <person name="Wilson R.K."/>
        </authorList>
    </citation>
    <scope>NUCLEOTIDE SEQUENCE [LARGE SCALE GENOMIC DNA]</scope>
    <source>
        <strain evidence="2 3">DSM 5476</strain>
    </source>
</reference>
<gene>
    <name evidence="2" type="primary">hemZ</name>
    <name evidence="2" type="ORF">CLOSTMETH_01176</name>
</gene>
<dbReference type="EMBL" id="ACEC01000041">
    <property type="protein sequence ID" value="EEG31234.1"/>
    <property type="molecule type" value="Genomic_DNA"/>
</dbReference>
<accession>C0EBF8</accession>
<dbReference type="InterPro" id="IPR007197">
    <property type="entry name" value="rSAM"/>
</dbReference>
<dbReference type="SFLD" id="SFLDF00310">
    <property type="entry name" value="oxygen-independent_coproporphy"/>
    <property type="match status" value="1"/>
</dbReference>
<dbReference type="InterPro" id="IPR034505">
    <property type="entry name" value="Coproporphyrinogen-III_oxidase"/>
</dbReference>
<dbReference type="Gene3D" id="3.80.30.20">
    <property type="entry name" value="tm_1862 like domain"/>
    <property type="match status" value="1"/>
</dbReference>
<comment type="caution">
    <text evidence="2">The sequence shown here is derived from an EMBL/GenBank/DDBJ whole genome shotgun (WGS) entry which is preliminary data.</text>
</comment>
<dbReference type="EC" id="1.3.99.22" evidence="2"/>
<dbReference type="SFLD" id="SFLDG01065">
    <property type="entry name" value="anaerobic_coproporphyrinogen-I"/>
    <property type="match status" value="1"/>
</dbReference>
<dbReference type="InterPro" id="IPR023404">
    <property type="entry name" value="rSAM_horseshoe"/>
</dbReference>
<name>C0EBF8_9FIRM</name>
<reference evidence="2 3" key="2">
    <citation type="submission" date="2009-02" db="EMBL/GenBank/DDBJ databases">
        <title>Draft genome sequence of Clostridium methylpentosum (DSM 5476).</title>
        <authorList>
            <person name="Sudarsanam P."/>
            <person name="Ley R."/>
            <person name="Guruge J."/>
            <person name="Turnbaugh P.J."/>
            <person name="Mahowald M."/>
            <person name="Liep D."/>
            <person name="Gordon J."/>
        </authorList>
    </citation>
    <scope>NUCLEOTIDE SEQUENCE [LARGE SCALE GENOMIC DNA]</scope>
    <source>
        <strain evidence="2 3">DSM 5476</strain>
    </source>
</reference>
<sequence length="494" mass="55314">MILAFVGQDYKYQVESLVKMFFPVERFSILYGEIPQDENAVITVERRRKSGYRLLAVVRTDGKVTVKRRILPFTAELSERRLALCAALYKALCEGLGTELPWGMLTGVRPVKQVHALRGEGKNDEEIRRFFSEQFFVSQTKSDLCLMTADVQEGLEMGIRPQVASLYVSIPFCPTRCAYCSFVSQAVEKKGTAALIGEYVDKLCGELQATAEVVKQCGLQLETVYFGGGTPTSLSAGQLSILLDCIERSFDLSHLKEYTVEAGRADTITADKLEVLHDHGVGRISINPQSFNDRVLEQVGRRHTARQVVDAYHLARSVGFESINMDLIAGLPGDTLESFERTVEQAVVLAPENITVHALTIKRSSALHEQGRAGGGDAPAMVAYAGQRLLREGYRPYYLYRQKNMVDNLENVGYAKPGHESPYNIYIMEENQTILACGAGGSTKLVAPGRIERIFNYKYPYEYCNGFEEILRRKQEVVRFYGQQEASEHRPAQL</sequence>
<dbReference type="AlphaFoldDB" id="C0EBF8"/>
<dbReference type="InterPro" id="IPR006638">
    <property type="entry name" value="Elp3/MiaA/NifB-like_rSAM"/>
</dbReference>
<dbReference type="Proteomes" id="UP000003340">
    <property type="component" value="Unassembled WGS sequence"/>
</dbReference>
<dbReference type="PANTHER" id="PTHR13932:SF1">
    <property type="entry name" value="OXYGEN-INDEPENDENT COPROPORPHYRINOGEN-III OXIDASE-LIKE PROTEIN HEMZ"/>
    <property type="match status" value="1"/>
</dbReference>
<dbReference type="GO" id="GO:0051539">
    <property type="term" value="F:4 iron, 4 sulfur cluster binding"/>
    <property type="evidence" value="ECO:0007669"/>
    <property type="project" value="TreeGrafter"/>
</dbReference>
<dbReference type="CDD" id="cd01335">
    <property type="entry name" value="Radical_SAM"/>
    <property type="match status" value="1"/>
</dbReference>
<keyword evidence="2" id="KW-0560">Oxidoreductase</keyword>
<dbReference type="SMART" id="SM00729">
    <property type="entry name" value="Elp3"/>
    <property type="match status" value="1"/>
</dbReference>
<dbReference type="InterPro" id="IPR023995">
    <property type="entry name" value="HemZ"/>
</dbReference>
<dbReference type="PROSITE" id="PS51918">
    <property type="entry name" value="RADICAL_SAM"/>
    <property type="match status" value="1"/>
</dbReference>
<dbReference type="HOGENOM" id="CLU_029256_1_0_9"/>
<dbReference type="Pfam" id="PF04055">
    <property type="entry name" value="Radical_SAM"/>
    <property type="match status" value="1"/>
</dbReference>
<evidence type="ECO:0000313" key="3">
    <source>
        <dbReference type="Proteomes" id="UP000003340"/>
    </source>
</evidence>
<dbReference type="SFLD" id="SFLDS00029">
    <property type="entry name" value="Radical_SAM"/>
    <property type="match status" value="1"/>
</dbReference>
<dbReference type="SUPFAM" id="SSF102114">
    <property type="entry name" value="Radical SAM enzymes"/>
    <property type="match status" value="1"/>
</dbReference>
<dbReference type="GO" id="GO:0005737">
    <property type="term" value="C:cytoplasm"/>
    <property type="evidence" value="ECO:0007669"/>
    <property type="project" value="TreeGrafter"/>
</dbReference>
<dbReference type="InterPro" id="IPR058240">
    <property type="entry name" value="rSAM_sf"/>
</dbReference>
<dbReference type="STRING" id="537013.CLOSTMETH_01176"/>
<feature type="domain" description="Radical SAM core" evidence="1">
    <location>
        <begin position="158"/>
        <end position="401"/>
    </location>
</feature>
<keyword evidence="3" id="KW-1185">Reference proteome</keyword>
<evidence type="ECO:0000259" key="1">
    <source>
        <dbReference type="PROSITE" id="PS51918"/>
    </source>
</evidence>
<dbReference type="GO" id="GO:0016491">
    <property type="term" value="F:oxidoreductase activity"/>
    <property type="evidence" value="ECO:0007669"/>
    <property type="project" value="UniProtKB-KW"/>
</dbReference>
<dbReference type="PANTHER" id="PTHR13932">
    <property type="entry name" value="COPROPORPHYRINIGEN III OXIDASE"/>
    <property type="match status" value="1"/>
</dbReference>
<evidence type="ECO:0000313" key="2">
    <source>
        <dbReference type="EMBL" id="EEG31234.1"/>
    </source>
</evidence>
<protein>
    <submittedName>
        <fullName evidence="2">Coproporphyrinogen dehydrogenase HemZ</fullName>
        <ecNumber evidence="2">1.3.99.22</ecNumber>
    </submittedName>
</protein>
<dbReference type="NCBIfam" id="TIGR03994">
    <property type="entry name" value="rSAM_HemZ"/>
    <property type="match status" value="1"/>
</dbReference>
<proteinExistence type="predicted"/>